<dbReference type="GO" id="GO:0003700">
    <property type="term" value="F:DNA-binding transcription factor activity"/>
    <property type="evidence" value="ECO:0007669"/>
    <property type="project" value="InterPro"/>
</dbReference>
<comment type="similarity">
    <text evidence="1">Belongs to the LysR transcriptional regulatory family.</text>
</comment>
<gene>
    <name evidence="6" type="ORF">SAMN05421831_102301</name>
</gene>
<dbReference type="Gene3D" id="1.10.10.10">
    <property type="entry name" value="Winged helix-like DNA-binding domain superfamily/Winged helix DNA-binding domain"/>
    <property type="match status" value="1"/>
</dbReference>
<keyword evidence="2" id="KW-0805">Transcription regulation</keyword>
<dbReference type="SUPFAM" id="SSF53850">
    <property type="entry name" value="Periplasmic binding protein-like II"/>
    <property type="match status" value="1"/>
</dbReference>
<dbReference type="PANTHER" id="PTHR30419:SF8">
    <property type="entry name" value="NITROGEN ASSIMILATION TRANSCRIPTIONAL ACTIVATOR-RELATED"/>
    <property type="match status" value="1"/>
</dbReference>
<dbReference type="CDD" id="cd05466">
    <property type="entry name" value="PBP2_LTTR_substrate"/>
    <property type="match status" value="1"/>
</dbReference>
<dbReference type="RefSeq" id="WP_093308635.1">
    <property type="nucleotide sequence ID" value="NZ_FNYH01000002.1"/>
</dbReference>
<dbReference type="FunFam" id="1.10.10.10:FF:000001">
    <property type="entry name" value="LysR family transcriptional regulator"/>
    <property type="match status" value="1"/>
</dbReference>
<dbReference type="EMBL" id="FNYH01000002">
    <property type="protein sequence ID" value="SEI48452.1"/>
    <property type="molecule type" value="Genomic_DNA"/>
</dbReference>
<dbReference type="Pfam" id="PF03466">
    <property type="entry name" value="LysR_substrate"/>
    <property type="match status" value="1"/>
</dbReference>
<dbReference type="InterPro" id="IPR050950">
    <property type="entry name" value="HTH-type_LysR_regulators"/>
</dbReference>
<keyword evidence="7" id="KW-1185">Reference proteome</keyword>
<sequence length="303" mass="34059">MRLTDLTALRYFMLVAESGSFTQAAQHQGVAQPAVSMAIRKLEKQLDTQLLDRGEKRVRPTEEGQVLLTHLQKVWQELIYADQALHHMQGLLKGEVRIGIPSMLGSYYFPPILMAFKSKYPDLQLSVYEAGTRRLQALLLAGELDLGVIVADTPPTSLQTHTFLHEEMLVCVPQDHAFAAMLAVPYTEFFQEDLVLFKQGYFHRDYIEALSKEVGIQPKIAFETNLIPLTKAIVRQGFGISTLLRMVIAEEAELVGIPFDPPVYLPLSLAWKKGAYLSRAHQAFIDFMLASTQTESKIKPAMP</sequence>
<feature type="domain" description="HTH lysR-type" evidence="5">
    <location>
        <begin position="4"/>
        <end position="61"/>
    </location>
</feature>
<dbReference type="Proteomes" id="UP000242999">
    <property type="component" value="Unassembled WGS sequence"/>
</dbReference>
<dbReference type="PROSITE" id="PS50931">
    <property type="entry name" value="HTH_LYSR"/>
    <property type="match status" value="1"/>
</dbReference>
<dbReference type="OrthoDB" id="646694at2"/>
<name>A0A1H6RB82_9GAMM</name>
<accession>A0A1H6RB82</accession>
<evidence type="ECO:0000256" key="3">
    <source>
        <dbReference type="ARBA" id="ARBA00023125"/>
    </source>
</evidence>
<dbReference type="SUPFAM" id="SSF46785">
    <property type="entry name" value="Winged helix' DNA-binding domain"/>
    <property type="match status" value="1"/>
</dbReference>
<dbReference type="PRINTS" id="PR00039">
    <property type="entry name" value="HTHLYSR"/>
</dbReference>
<proteinExistence type="inferred from homology"/>
<evidence type="ECO:0000313" key="7">
    <source>
        <dbReference type="Proteomes" id="UP000242999"/>
    </source>
</evidence>
<dbReference type="PANTHER" id="PTHR30419">
    <property type="entry name" value="HTH-TYPE TRANSCRIPTIONAL REGULATOR YBHD"/>
    <property type="match status" value="1"/>
</dbReference>
<dbReference type="STRING" id="64971.SAMN05421831_102301"/>
<dbReference type="AlphaFoldDB" id="A0A1H6RB82"/>
<organism evidence="6 7">
    <name type="scientific">Allopseudospirillum japonicum</name>
    <dbReference type="NCBI Taxonomy" id="64971"/>
    <lineage>
        <taxon>Bacteria</taxon>
        <taxon>Pseudomonadati</taxon>
        <taxon>Pseudomonadota</taxon>
        <taxon>Gammaproteobacteria</taxon>
        <taxon>Oceanospirillales</taxon>
        <taxon>Oceanospirillaceae</taxon>
        <taxon>Allopseudospirillum</taxon>
    </lineage>
</organism>
<evidence type="ECO:0000259" key="5">
    <source>
        <dbReference type="PROSITE" id="PS50931"/>
    </source>
</evidence>
<evidence type="ECO:0000313" key="6">
    <source>
        <dbReference type="EMBL" id="SEI48452.1"/>
    </source>
</evidence>
<evidence type="ECO:0000256" key="2">
    <source>
        <dbReference type="ARBA" id="ARBA00023015"/>
    </source>
</evidence>
<protein>
    <submittedName>
        <fullName evidence="6">DNA-binding transcriptional regulator, LysR family</fullName>
    </submittedName>
</protein>
<dbReference type="InterPro" id="IPR036390">
    <property type="entry name" value="WH_DNA-bd_sf"/>
</dbReference>
<dbReference type="InterPro" id="IPR005119">
    <property type="entry name" value="LysR_subst-bd"/>
</dbReference>
<dbReference type="InterPro" id="IPR036388">
    <property type="entry name" value="WH-like_DNA-bd_sf"/>
</dbReference>
<dbReference type="InterPro" id="IPR000847">
    <property type="entry name" value="LysR_HTH_N"/>
</dbReference>
<evidence type="ECO:0000256" key="4">
    <source>
        <dbReference type="ARBA" id="ARBA00023163"/>
    </source>
</evidence>
<reference evidence="7" key="1">
    <citation type="submission" date="2016-10" db="EMBL/GenBank/DDBJ databases">
        <authorList>
            <person name="Varghese N."/>
            <person name="Submissions S."/>
        </authorList>
    </citation>
    <scope>NUCLEOTIDE SEQUENCE [LARGE SCALE GENOMIC DNA]</scope>
    <source>
        <strain evidence="7">DSM 7165</strain>
    </source>
</reference>
<dbReference type="Pfam" id="PF00126">
    <property type="entry name" value="HTH_1"/>
    <property type="match status" value="1"/>
</dbReference>
<dbReference type="Gene3D" id="3.40.190.290">
    <property type="match status" value="1"/>
</dbReference>
<evidence type="ECO:0000256" key="1">
    <source>
        <dbReference type="ARBA" id="ARBA00009437"/>
    </source>
</evidence>
<dbReference type="GO" id="GO:0003677">
    <property type="term" value="F:DNA binding"/>
    <property type="evidence" value="ECO:0007669"/>
    <property type="project" value="UniProtKB-KW"/>
</dbReference>
<keyword evidence="3 6" id="KW-0238">DNA-binding</keyword>
<keyword evidence="4" id="KW-0804">Transcription</keyword>
<dbReference type="GO" id="GO:0005829">
    <property type="term" value="C:cytosol"/>
    <property type="evidence" value="ECO:0007669"/>
    <property type="project" value="TreeGrafter"/>
</dbReference>